<protein>
    <submittedName>
        <fullName evidence="7">Geranylgeranylglycerol-phosphate geranylgeranyltransferase</fullName>
    </submittedName>
</protein>
<feature type="transmembrane region" description="Helical" evidence="6">
    <location>
        <begin position="143"/>
        <end position="163"/>
    </location>
</feature>
<evidence type="ECO:0000313" key="7">
    <source>
        <dbReference type="EMBL" id="MDN3708170.1"/>
    </source>
</evidence>
<dbReference type="EMBL" id="JAUFQU010000001">
    <property type="protein sequence ID" value="MDN3708170.1"/>
    <property type="molecule type" value="Genomic_DNA"/>
</dbReference>
<feature type="transmembrane region" description="Helical" evidence="6">
    <location>
        <begin position="169"/>
        <end position="186"/>
    </location>
</feature>
<gene>
    <name evidence="7" type="ORF">QW060_13750</name>
</gene>
<evidence type="ECO:0000256" key="1">
    <source>
        <dbReference type="ARBA" id="ARBA00004141"/>
    </source>
</evidence>
<dbReference type="Gene3D" id="1.20.120.1780">
    <property type="entry name" value="UbiA prenyltransferase"/>
    <property type="match status" value="1"/>
</dbReference>
<feature type="transmembrane region" description="Helical" evidence="6">
    <location>
        <begin position="118"/>
        <end position="136"/>
    </location>
</feature>
<dbReference type="PANTHER" id="PTHR42723:SF1">
    <property type="entry name" value="CHLOROPHYLL SYNTHASE, CHLOROPLASTIC"/>
    <property type="match status" value="1"/>
</dbReference>
<feature type="transmembrane region" description="Helical" evidence="6">
    <location>
        <begin position="219"/>
        <end position="236"/>
    </location>
</feature>
<organism evidence="7 8">
    <name type="scientific">Paenimyroides ceti</name>
    <dbReference type="NCBI Taxonomy" id="395087"/>
    <lineage>
        <taxon>Bacteria</taxon>
        <taxon>Pseudomonadati</taxon>
        <taxon>Bacteroidota</taxon>
        <taxon>Flavobacteriia</taxon>
        <taxon>Flavobacteriales</taxon>
        <taxon>Flavobacteriaceae</taxon>
        <taxon>Paenimyroides</taxon>
    </lineage>
</organism>
<name>A0ABT8CUQ5_9FLAO</name>
<dbReference type="InterPro" id="IPR044878">
    <property type="entry name" value="UbiA_sf"/>
</dbReference>
<dbReference type="Pfam" id="PF01040">
    <property type="entry name" value="UbiA"/>
    <property type="match status" value="1"/>
</dbReference>
<keyword evidence="8" id="KW-1185">Reference proteome</keyword>
<accession>A0ABT8CUQ5</accession>
<feature type="transmembrane region" description="Helical" evidence="6">
    <location>
        <begin position="53"/>
        <end position="73"/>
    </location>
</feature>
<feature type="transmembrane region" description="Helical" evidence="6">
    <location>
        <begin position="275"/>
        <end position="297"/>
    </location>
</feature>
<dbReference type="CDD" id="cd13961">
    <property type="entry name" value="PT_UbiA_DGGGPS"/>
    <property type="match status" value="1"/>
</dbReference>
<dbReference type="Gene3D" id="1.10.357.140">
    <property type="entry name" value="UbiA prenyltransferase"/>
    <property type="match status" value="1"/>
</dbReference>
<keyword evidence="2" id="KW-1003">Cell membrane</keyword>
<feature type="transmembrane region" description="Helical" evidence="6">
    <location>
        <begin position="242"/>
        <end position="263"/>
    </location>
</feature>
<evidence type="ECO:0000256" key="4">
    <source>
        <dbReference type="ARBA" id="ARBA00022989"/>
    </source>
</evidence>
<reference evidence="8" key="1">
    <citation type="journal article" date="2019" name="Int. J. Syst. Evol. Microbiol.">
        <title>The Global Catalogue of Microorganisms (GCM) 10K type strain sequencing project: providing services to taxonomists for standard genome sequencing and annotation.</title>
        <authorList>
            <consortium name="The Broad Institute Genomics Platform"/>
            <consortium name="The Broad Institute Genome Sequencing Center for Infectious Disease"/>
            <person name="Wu L."/>
            <person name="Ma J."/>
        </authorList>
    </citation>
    <scope>NUCLEOTIDE SEQUENCE [LARGE SCALE GENOMIC DNA]</scope>
    <source>
        <strain evidence="8">CECT 7184</strain>
    </source>
</reference>
<dbReference type="InterPro" id="IPR000537">
    <property type="entry name" value="UbiA_prenyltransferase"/>
</dbReference>
<comment type="caution">
    <text evidence="7">The sequence shown here is derived from an EMBL/GenBank/DDBJ whole genome shotgun (WGS) entry which is preliminary data.</text>
</comment>
<proteinExistence type="predicted"/>
<keyword evidence="4 6" id="KW-1133">Transmembrane helix</keyword>
<dbReference type="RefSeq" id="WP_290364052.1">
    <property type="nucleotide sequence ID" value="NZ_JAUFQU010000001.1"/>
</dbReference>
<dbReference type="InterPro" id="IPR050475">
    <property type="entry name" value="Prenyltransferase_related"/>
</dbReference>
<dbReference type="Proteomes" id="UP001242368">
    <property type="component" value="Unassembled WGS sequence"/>
</dbReference>
<evidence type="ECO:0000256" key="2">
    <source>
        <dbReference type="ARBA" id="ARBA00022475"/>
    </source>
</evidence>
<comment type="subcellular location">
    <subcellularLocation>
        <location evidence="1">Membrane</location>
        <topology evidence="1">Multi-pass membrane protein</topology>
    </subcellularLocation>
</comment>
<evidence type="ECO:0000256" key="5">
    <source>
        <dbReference type="ARBA" id="ARBA00023136"/>
    </source>
</evidence>
<evidence type="ECO:0000256" key="6">
    <source>
        <dbReference type="SAM" id="Phobius"/>
    </source>
</evidence>
<sequence length="308" mass="35685">MLSRKNKIRLLKIFSIFSVMRGYNIFVVVLAQYLASIFIFGSHLRALDVLLDFNLFLIILSSSVVIASGYIINNFYDSEKDLINRPDKSMLDRLVSKSTKFQIYFALNFLGVGLAWIVSWRAALFFSCYIFILWFYSHKLKKYPIIGNITAAVLAMLPFFGILMYFKNYSLGIFVHALFLYLIILIREMVKDLENIKGDLANDYQTIPVRFGVQKAKQLISVLTFLCLIPVFILIKEFEIGYMGYYFYFSMIMMSIFLFQLWGAKQLTDFKKLHLSLKLLILLGVISIALINPQVILHGKEIMIEPLL</sequence>
<evidence type="ECO:0000313" key="8">
    <source>
        <dbReference type="Proteomes" id="UP001242368"/>
    </source>
</evidence>
<keyword evidence="5 6" id="KW-0472">Membrane</keyword>
<evidence type="ECO:0000256" key="3">
    <source>
        <dbReference type="ARBA" id="ARBA00022692"/>
    </source>
</evidence>
<keyword evidence="3 6" id="KW-0812">Transmembrane</keyword>
<dbReference type="PANTHER" id="PTHR42723">
    <property type="entry name" value="CHLOROPHYLL SYNTHASE"/>
    <property type="match status" value="1"/>
</dbReference>
<feature type="transmembrane region" description="Helical" evidence="6">
    <location>
        <begin position="21"/>
        <end position="41"/>
    </location>
</feature>